<dbReference type="EMBL" id="CAJVPJ010001787">
    <property type="protein sequence ID" value="CAG8603650.1"/>
    <property type="molecule type" value="Genomic_DNA"/>
</dbReference>
<comment type="caution">
    <text evidence="1">The sequence shown here is derived from an EMBL/GenBank/DDBJ whole genome shotgun (WGS) entry which is preliminary data.</text>
</comment>
<protein>
    <submittedName>
        <fullName evidence="1">4251_t:CDS:1</fullName>
    </submittedName>
</protein>
<gene>
    <name evidence="1" type="ORF">POCULU_LOCUS7597</name>
</gene>
<dbReference type="Proteomes" id="UP000789572">
    <property type="component" value="Unassembled WGS sequence"/>
</dbReference>
<accession>A0A9N9GHZ8</accession>
<name>A0A9N9GHZ8_9GLOM</name>
<dbReference type="OrthoDB" id="2443973at2759"/>
<proteinExistence type="predicted"/>
<sequence length="97" mass="10928">MTDLSDLWADSKSSGKLFNIVATDFGGEVKKAVVSIEKKIYQLFSQLKNGGNFWASLRNFKEKICMNFTAADFARGLYFVTLTFNSQNAQLEFTRAP</sequence>
<keyword evidence="2" id="KW-1185">Reference proteome</keyword>
<evidence type="ECO:0000313" key="2">
    <source>
        <dbReference type="Proteomes" id="UP000789572"/>
    </source>
</evidence>
<reference evidence="1" key="1">
    <citation type="submission" date="2021-06" db="EMBL/GenBank/DDBJ databases">
        <authorList>
            <person name="Kallberg Y."/>
            <person name="Tangrot J."/>
            <person name="Rosling A."/>
        </authorList>
    </citation>
    <scope>NUCLEOTIDE SEQUENCE</scope>
    <source>
        <strain evidence="1">IA702</strain>
    </source>
</reference>
<dbReference type="AlphaFoldDB" id="A0A9N9GHZ8"/>
<evidence type="ECO:0000313" key="1">
    <source>
        <dbReference type="EMBL" id="CAG8603650.1"/>
    </source>
</evidence>
<organism evidence="1 2">
    <name type="scientific">Paraglomus occultum</name>
    <dbReference type="NCBI Taxonomy" id="144539"/>
    <lineage>
        <taxon>Eukaryota</taxon>
        <taxon>Fungi</taxon>
        <taxon>Fungi incertae sedis</taxon>
        <taxon>Mucoromycota</taxon>
        <taxon>Glomeromycotina</taxon>
        <taxon>Glomeromycetes</taxon>
        <taxon>Paraglomerales</taxon>
        <taxon>Paraglomeraceae</taxon>
        <taxon>Paraglomus</taxon>
    </lineage>
</organism>